<protein>
    <recommendedName>
        <fullName evidence="3">Phage tail protein</fullName>
    </recommendedName>
</protein>
<keyword evidence="2" id="KW-1185">Reference proteome</keyword>
<dbReference type="GO" id="GO:0033104">
    <property type="term" value="C:type VI protein secretion system complex"/>
    <property type="evidence" value="ECO:0007669"/>
    <property type="project" value="InterPro"/>
</dbReference>
<dbReference type="Proteomes" id="UP000515369">
    <property type="component" value="Chromosome"/>
</dbReference>
<dbReference type="KEGG" id="sfol:H3H32_05985"/>
<evidence type="ECO:0008006" key="3">
    <source>
        <dbReference type="Google" id="ProtNLM"/>
    </source>
</evidence>
<dbReference type="RefSeq" id="WP_182461746.1">
    <property type="nucleotide sequence ID" value="NZ_CP059732.1"/>
</dbReference>
<dbReference type="Pfam" id="PF17642">
    <property type="entry name" value="TssD"/>
    <property type="match status" value="1"/>
</dbReference>
<gene>
    <name evidence="1" type="ORF">H3H32_05985</name>
</gene>
<proteinExistence type="predicted"/>
<evidence type="ECO:0000313" key="2">
    <source>
        <dbReference type="Proteomes" id="UP000515369"/>
    </source>
</evidence>
<sequence>MSAYKAILMTGDFGYGLNRVNFFVARDRDDKGRPVPNLAWTIMVSMYAVRDTVFTEWMIDPTKKRDMEIFFNEGGEVAVKKWNFKDVYCVGFEENFVQDLGIMETILLLSGQAVTNGNATLTYQWA</sequence>
<organism evidence="1 2">
    <name type="scientific">Spirosoma foliorum</name>
    <dbReference type="NCBI Taxonomy" id="2710596"/>
    <lineage>
        <taxon>Bacteria</taxon>
        <taxon>Pseudomonadati</taxon>
        <taxon>Bacteroidota</taxon>
        <taxon>Cytophagia</taxon>
        <taxon>Cytophagales</taxon>
        <taxon>Cytophagaceae</taxon>
        <taxon>Spirosoma</taxon>
    </lineage>
</organism>
<name>A0A7G5H048_9BACT</name>
<dbReference type="InterPro" id="IPR041408">
    <property type="entry name" value="Hcp_Tssd"/>
</dbReference>
<evidence type="ECO:0000313" key="1">
    <source>
        <dbReference type="EMBL" id="QMW04490.1"/>
    </source>
</evidence>
<accession>A0A7G5H048</accession>
<dbReference type="EMBL" id="CP059732">
    <property type="protein sequence ID" value="QMW04490.1"/>
    <property type="molecule type" value="Genomic_DNA"/>
</dbReference>
<dbReference type="AlphaFoldDB" id="A0A7G5H048"/>
<reference evidence="1 2" key="1">
    <citation type="submission" date="2020-07" db="EMBL/GenBank/DDBJ databases">
        <title>Spirosoma foliorum sp. nov., isolated from the leaves on the Nejang mountain Korea, Republic of.</title>
        <authorList>
            <person name="Ho H."/>
            <person name="Lee Y.-J."/>
            <person name="Nurcahyanto D.-A."/>
            <person name="Kim S.-G."/>
        </authorList>
    </citation>
    <scope>NUCLEOTIDE SEQUENCE [LARGE SCALE GENOMIC DNA]</scope>
    <source>
        <strain evidence="1 2">PL0136</strain>
    </source>
</reference>